<dbReference type="Pfam" id="PF06585">
    <property type="entry name" value="JHBP"/>
    <property type="match status" value="1"/>
</dbReference>
<proteinExistence type="predicted"/>
<evidence type="ECO:0000313" key="4">
    <source>
        <dbReference type="RefSeq" id="XP_011309506.1"/>
    </source>
</evidence>
<evidence type="ECO:0000313" key="3">
    <source>
        <dbReference type="Proteomes" id="UP000694866"/>
    </source>
</evidence>
<dbReference type="GeneID" id="105270344"/>
<evidence type="ECO:0000256" key="1">
    <source>
        <dbReference type="SAM" id="SignalP"/>
    </source>
</evidence>
<reference evidence="2" key="1">
    <citation type="submission" date="2015-01" db="EMBL/GenBank/DDBJ databases">
        <title>Transcriptome Assembly of Fopius arisanus.</title>
        <authorList>
            <person name="Geib S."/>
        </authorList>
    </citation>
    <scope>NUCLEOTIDE SEQUENCE</scope>
</reference>
<feature type="chain" id="PRO_5044541688" evidence="1">
    <location>
        <begin position="20"/>
        <end position="246"/>
    </location>
</feature>
<accession>A0A0C9RDP7</accession>
<gene>
    <name evidence="2" type="primary">to_3</name>
    <name evidence="4" type="synonym">LOC105270344</name>
    <name evidence="2" type="ORF">g.17309</name>
</gene>
<organism evidence="2">
    <name type="scientific">Fopius arisanus</name>
    <dbReference type="NCBI Taxonomy" id="64838"/>
    <lineage>
        <taxon>Eukaryota</taxon>
        <taxon>Metazoa</taxon>
        <taxon>Ecdysozoa</taxon>
        <taxon>Arthropoda</taxon>
        <taxon>Hexapoda</taxon>
        <taxon>Insecta</taxon>
        <taxon>Pterygota</taxon>
        <taxon>Neoptera</taxon>
        <taxon>Endopterygota</taxon>
        <taxon>Hymenoptera</taxon>
        <taxon>Apocrita</taxon>
        <taxon>Ichneumonoidea</taxon>
        <taxon>Braconidae</taxon>
        <taxon>Opiinae</taxon>
        <taxon>Fopius</taxon>
    </lineage>
</organism>
<accession>A0A9R1U580</accession>
<dbReference type="KEGG" id="fas:105270344"/>
<evidence type="ECO:0000313" key="2">
    <source>
        <dbReference type="EMBL" id="JAG84456.1"/>
    </source>
</evidence>
<keyword evidence="3" id="KW-1185">Reference proteome</keyword>
<reference evidence="4" key="2">
    <citation type="submission" date="2025-04" db="UniProtKB">
        <authorList>
            <consortium name="RefSeq"/>
        </authorList>
    </citation>
    <scope>IDENTIFICATION</scope>
    <source>
        <strain evidence="4">USDA-PBARC FA_bdor</strain>
        <tissue evidence="4">Whole organism</tissue>
    </source>
</reference>
<dbReference type="PANTHER" id="PTHR11008:SF18">
    <property type="entry name" value="BCDNA.GH05536-RELATED"/>
    <property type="match status" value="1"/>
</dbReference>
<dbReference type="PANTHER" id="PTHR11008">
    <property type="entry name" value="PROTEIN TAKEOUT-LIKE PROTEIN"/>
    <property type="match status" value="1"/>
</dbReference>
<dbReference type="GO" id="GO:0005615">
    <property type="term" value="C:extracellular space"/>
    <property type="evidence" value="ECO:0007669"/>
    <property type="project" value="TreeGrafter"/>
</dbReference>
<keyword evidence="1" id="KW-0732">Signal</keyword>
<feature type="signal peptide" evidence="1">
    <location>
        <begin position="1"/>
        <end position="19"/>
    </location>
</feature>
<dbReference type="InterPro" id="IPR010562">
    <property type="entry name" value="Haemolymph_juvenile_hormone-bd"/>
</dbReference>
<dbReference type="InterPro" id="IPR038606">
    <property type="entry name" value="To_sf"/>
</dbReference>
<sequence>MTLGKVIVLVLCVSTLAHSREVDLPEAVKTCKKDSDDYASCLRLAIQESWPIFVNGIPELNVPQLDPFVVEVSNNNYAVGEVTGRMAVRDAKSYGLAKARFLSVRPYHEGDHFRLDIDYELPKVFIEGDYKAEGTVGAFKIGGKGQFNISMTDVRCMLVLEGPVISDRWVVERLSLTPEVGDMKIWASDLFNGNEQLTRAALNFANEYWEILYRGMLPFAAKTWNASLKDLVNGIFANLSFSKTFP</sequence>
<name>A0A0C9RDP7_9HYME</name>
<dbReference type="OrthoDB" id="8196554at2759"/>
<dbReference type="AlphaFoldDB" id="A0A0C9RDP7"/>
<protein>
    <submittedName>
        <fullName evidence="2">To_3 protein</fullName>
    </submittedName>
</protein>
<dbReference type="Gene3D" id="3.15.10.30">
    <property type="entry name" value="Haemolymph juvenile hormone binding protein"/>
    <property type="match status" value="1"/>
</dbReference>
<dbReference type="SMART" id="SM00700">
    <property type="entry name" value="JHBP"/>
    <property type="match status" value="1"/>
</dbReference>
<dbReference type="RefSeq" id="XP_011309506.1">
    <property type="nucleotide sequence ID" value="XM_011311204.1"/>
</dbReference>
<dbReference type="Proteomes" id="UP000694866">
    <property type="component" value="Unplaced"/>
</dbReference>
<dbReference type="EMBL" id="GBYB01014689">
    <property type="protein sequence ID" value="JAG84456.1"/>
    <property type="molecule type" value="Transcribed_RNA"/>
</dbReference>